<reference evidence="2" key="1">
    <citation type="journal article" date="2013" name="Nature">
        <title>Draft genome of the wheat A-genome progenitor Triticum urartu.</title>
        <authorList>
            <person name="Ling H.Q."/>
            <person name="Zhao S."/>
            <person name="Liu D."/>
            <person name="Wang J."/>
            <person name="Sun H."/>
            <person name="Zhang C."/>
            <person name="Fan H."/>
            <person name="Li D."/>
            <person name="Dong L."/>
            <person name="Tao Y."/>
            <person name="Gao C."/>
            <person name="Wu H."/>
            <person name="Li Y."/>
            <person name="Cui Y."/>
            <person name="Guo X."/>
            <person name="Zheng S."/>
            <person name="Wang B."/>
            <person name="Yu K."/>
            <person name="Liang Q."/>
            <person name="Yang W."/>
            <person name="Lou X."/>
            <person name="Chen J."/>
            <person name="Feng M."/>
            <person name="Jian J."/>
            <person name="Zhang X."/>
            <person name="Luo G."/>
            <person name="Jiang Y."/>
            <person name="Liu J."/>
            <person name="Wang Z."/>
            <person name="Sha Y."/>
            <person name="Zhang B."/>
            <person name="Wu H."/>
            <person name="Tang D."/>
            <person name="Shen Q."/>
            <person name="Xue P."/>
            <person name="Zou S."/>
            <person name="Wang X."/>
            <person name="Liu X."/>
            <person name="Wang F."/>
            <person name="Yang Y."/>
            <person name="An X."/>
            <person name="Dong Z."/>
            <person name="Zhang K."/>
            <person name="Zhang X."/>
            <person name="Luo M.C."/>
            <person name="Dvorak J."/>
            <person name="Tong Y."/>
            <person name="Wang J."/>
            <person name="Yang H."/>
            <person name="Li Z."/>
            <person name="Wang D."/>
            <person name="Zhang A."/>
            <person name="Wang J."/>
        </authorList>
    </citation>
    <scope>NUCLEOTIDE SEQUENCE</scope>
    <source>
        <strain evidence="2">cv. G1812</strain>
    </source>
</reference>
<dbReference type="Proteomes" id="UP000015106">
    <property type="component" value="Chromosome 4"/>
</dbReference>
<dbReference type="Gramene" id="TuG1812G0400003742.01.T02">
    <property type="protein sequence ID" value="TuG1812G0400003742.01.T02.cds472191"/>
    <property type="gene ID" value="TuG1812G0400003742.01"/>
</dbReference>
<dbReference type="AlphaFoldDB" id="A0A8R7UBG1"/>
<accession>A0A8R7UBG1</accession>
<sequence>RLEHVNNNVIQTTTELPLQPTCPHEIIVVVIELITNSLLINLAILQRGTPPVFPPSRVCLGTTELSMRRFGNEVLMPELLNARLLLSVSLKFVLFPKVNGAAP</sequence>
<evidence type="ECO:0000313" key="1">
    <source>
        <dbReference type="EnsemblPlants" id="TuG1812G0400003742.01.T02.cds472191"/>
    </source>
</evidence>
<evidence type="ECO:0000313" key="2">
    <source>
        <dbReference type="Proteomes" id="UP000015106"/>
    </source>
</evidence>
<reference evidence="1" key="2">
    <citation type="submission" date="2018-03" db="EMBL/GenBank/DDBJ databases">
        <title>The Triticum urartu genome reveals the dynamic nature of wheat genome evolution.</title>
        <authorList>
            <person name="Ling H."/>
            <person name="Ma B."/>
            <person name="Shi X."/>
            <person name="Liu H."/>
            <person name="Dong L."/>
            <person name="Sun H."/>
            <person name="Cao Y."/>
            <person name="Gao Q."/>
            <person name="Zheng S."/>
            <person name="Li Y."/>
            <person name="Yu Y."/>
            <person name="Du H."/>
            <person name="Qi M."/>
            <person name="Li Y."/>
            <person name="Yu H."/>
            <person name="Cui Y."/>
            <person name="Wang N."/>
            <person name="Chen C."/>
            <person name="Wu H."/>
            <person name="Zhao Y."/>
            <person name="Zhang J."/>
            <person name="Li Y."/>
            <person name="Zhou W."/>
            <person name="Zhang B."/>
            <person name="Hu W."/>
            <person name="Eijk M."/>
            <person name="Tang J."/>
            <person name="Witsenboer H."/>
            <person name="Zhao S."/>
            <person name="Li Z."/>
            <person name="Zhang A."/>
            <person name="Wang D."/>
            <person name="Liang C."/>
        </authorList>
    </citation>
    <scope>NUCLEOTIDE SEQUENCE [LARGE SCALE GENOMIC DNA]</scope>
    <source>
        <strain evidence="1">cv. G1812</strain>
    </source>
</reference>
<protein>
    <submittedName>
        <fullName evidence="1">Uncharacterized protein</fullName>
    </submittedName>
</protein>
<name>A0A8R7UBG1_TRIUA</name>
<proteinExistence type="predicted"/>
<keyword evidence="2" id="KW-1185">Reference proteome</keyword>
<reference evidence="1" key="3">
    <citation type="submission" date="2022-06" db="UniProtKB">
        <authorList>
            <consortium name="EnsemblPlants"/>
        </authorList>
    </citation>
    <scope>IDENTIFICATION</scope>
</reference>
<dbReference type="EnsemblPlants" id="TuG1812G0400003742.01.T02">
    <property type="protein sequence ID" value="TuG1812G0400003742.01.T02.cds472191"/>
    <property type="gene ID" value="TuG1812G0400003742.01"/>
</dbReference>
<organism evidence="1 2">
    <name type="scientific">Triticum urartu</name>
    <name type="common">Red wild einkorn</name>
    <name type="synonym">Crithodium urartu</name>
    <dbReference type="NCBI Taxonomy" id="4572"/>
    <lineage>
        <taxon>Eukaryota</taxon>
        <taxon>Viridiplantae</taxon>
        <taxon>Streptophyta</taxon>
        <taxon>Embryophyta</taxon>
        <taxon>Tracheophyta</taxon>
        <taxon>Spermatophyta</taxon>
        <taxon>Magnoliopsida</taxon>
        <taxon>Liliopsida</taxon>
        <taxon>Poales</taxon>
        <taxon>Poaceae</taxon>
        <taxon>BOP clade</taxon>
        <taxon>Pooideae</taxon>
        <taxon>Triticodae</taxon>
        <taxon>Triticeae</taxon>
        <taxon>Triticinae</taxon>
        <taxon>Triticum</taxon>
    </lineage>
</organism>